<dbReference type="AlphaFoldDB" id="A0A1I1HI48"/>
<reference evidence="11 12" key="1">
    <citation type="submission" date="2016-10" db="EMBL/GenBank/DDBJ databases">
        <authorList>
            <person name="de Groot N.N."/>
        </authorList>
    </citation>
    <scope>NUCLEOTIDE SEQUENCE [LARGE SCALE GENOMIC DNA]</scope>
    <source>
        <strain evidence="11 12">DSM 6059</strain>
    </source>
</reference>
<evidence type="ECO:0000256" key="3">
    <source>
        <dbReference type="ARBA" id="ARBA00008281"/>
    </source>
</evidence>
<dbReference type="NCBIfam" id="NF004285">
    <property type="entry name" value="PRK05696.1"/>
    <property type="match status" value="1"/>
</dbReference>
<evidence type="ECO:0000256" key="4">
    <source>
        <dbReference type="ARBA" id="ARBA00022475"/>
    </source>
</evidence>
<keyword evidence="9 10" id="KW-0472">Membrane</keyword>
<dbReference type="InterPro" id="IPR005503">
    <property type="entry name" value="FliL"/>
</dbReference>
<comment type="function">
    <text evidence="1 10">Controls the rotational direction of flagella during chemotaxis.</text>
</comment>
<evidence type="ECO:0000313" key="11">
    <source>
        <dbReference type="EMBL" id="SFC23521.1"/>
    </source>
</evidence>
<keyword evidence="8 10" id="KW-1133">Transmembrane helix</keyword>
<comment type="subcellular location">
    <subcellularLocation>
        <location evidence="10">Cell inner membrane</location>
    </subcellularLocation>
    <subcellularLocation>
        <location evidence="2">Cell membrane</location>
        <topology evidence="2">Single-pass membrane protein</topology>
    </subcellularLocation>
</comment>
<feature type="transmembrane region" description="Helical" evidence="10">
    <location>
        <begin position="18"/>
        <end position="39"/>
    </location>
</feature>
<dbReference type="PANTHER" id="PTHR35091">
    <property type="entry name" value="FLAGELLAR PROTEIN FLIL"/>
    <property type="match status" value="1"/>
</dbReference>
<sequence length="177" mass="18999">MAEENDLEIESGGKSKKMLFIIIAVVVLVVGGIGAFFMMSGDDAPEVEETLAEESTEAAQNEVKSADSAEIGTALYVGMPRPFVFNVPGAGRDRLVQIKVQLLVRSDANEEAAKKHIPLIEGTLLSIFSTANADALSTSAGKKALRDKSLQEVQKALTEIEGNQIVERVLFTGFVMQ</sequence>
<evidence type="ECO:0000256" key="2">
    <source>
        <dbReference type="ARBA" id="ARBA00004162"/>
    </source>
</evidence>
<evidence type="ECO:0000256" key="6">
    <source>
        <dbReference type="ARBA" id="ARBA00022692"/>
    </source>
</evidence>
<keyword evidence="11" id="KW-0282">Flagellum</keyword>
<evidence type="ECO:0000313" key="12">
    <source>
        <dbReference type="Proteomes" id="UP000198862"/>
    </source>
</evidence>
<evidence type="ECO:0000256" key="9">
    <source>
        <dbReference type="ARBA" id="ARBA00023136"/>
    </source>
</evidence>
<keyword evidence="12" id="KW-1185">Reference proteome</keyword>
<evidence type="ECO:0000256" key="1">
    <source>
        <dbReference type="ARBA" id="ARBA00002254"/>
    </source>
</evidence>
<dbReference type="RefSeq" id="WP_091981575.1">
    <property type="nucleotide sequence ID" value="NZ_FOLO01000006.1"/>
</dbReference>
<dbReference type="GO" id="GO:0009425">
    <property type="term" value="C:bacterial-type flagellum basal body"/>
    <property type="evidence" value="ECO:0007669"/>
    <property type="project" value="InterPro"/>
</dbReference>
<evidence type="ECO:0000256" key="10">
    <source>
        <dbReference type="RuleBase" id="RU364125"/>
    </source>
</evidence>
<dbReference type="GO" id="GO:0006935">
    <property type="term" value="P:chemotaxis"/>
    <property type="evidence" value="ECO:0007669"/>
    <property type="project" value="UniProtKB-KW"/>
</dbReference>
<keyword evidence="11" id="KW-0966">Cell projection</keyword>
<gene>
    <name evidence="11" type="ORF">SAMN02745724_01212</name>
</gene>
<keyword evidence="7 10" id="KW-0283">Flagellar rotation</keyword>
<keyword evidence="5 10" id="KW-0145">Chemotaxis</keyword>
<evidence type="ECO:0000256" key="8">
    <source>
        <dbReference type="ARBA" id="ARBA00022989"/>
    </source>
</evidence>
<dbReference type="STRING" id="1123010.SAMN02745724_01212"/>
<dbReference type="EMBL" id="FOLO01000006">
    <property type="protein sequence ID" value="SFC23521.1"/>
    <property type="molecule type" value="Genomic_DNA"/>
</dbReference>
<keyword evidence="4" id="KW-1003">Cell membrane</keyword>
<evidence type="ECO:0000256" key="7">
    <source>
        <dbReference type="ARBA" id="ARBA00022779"/>
    </source>
</evidence>
<protein>
    <recommendedName>
        <fullName evidence="10">Flagellar protein FliL</fullName>
    </recommendedName>
</protein>
<comment type="similarity">
    <text evidence="3 10">Belongs to the FliL family.</text>
</comment>
<dbReference type="PANTHER" id="PTHR35091:SF2">
    <property type="entry name" value="FLAGELLAR PROTEIN FLIL"/>
    <property type="match status" value="1"/>
</dbReference>
<name>A0A1I1HI48_9GAMM</name>
<proteinExistence type="inferred from homology"/>
<keyword evidence="6 10" id="KW-0812">Transmembrane</keyword>
<evidence type="ECO:0000256" key="5">
    <source>
        <dbReference type="ARBA" id="ARBA00022500"/>
    </source>
</evidence>
<organism evidence="11 12">
    <name type="scientific">Pseudoalteromonas denitrificans DSM 6059</name>
    <dbReference type="NCBI Taxonomy" id="1123010"/>
    <lineage>
        <taxon>Bacteria</taxon>
        <taxon>Pseudomonadati</taxon>
        <taxon>Pseudomonadota</taxon>
        <taxon>Gammaproteobacteria</taxon>
        <taxon>Alteromonadales</taxon>
        <taxon>Pseudoalteromonadaceae</taxon>
        <taxon>Pseudoalteromonas</taxon>
    </lineage>
</organism>
<dbReference type="OrthoDB" id="5829285at2"/>
<dbReference type="Proteomes" id="UP000198862">
    <property type="component" value="Unassembled WGS sequence"/>
</dbReference>
<accession>A0A1I1HI48</accession>
<dbReference type="GO" id="GO:0005886">
    <property type="term" value="C:plasma membrane"/>
    <property type="evidence" value="ECO:0007669"/>
    <property type="project" value="UniProtKB-SubCell"/>
</dbReference>
<keyword evidence="10" id="KW-0997">Cell inner membrane</keyword>
<dbReference type="Pfam" id="PF03748">
    <property type="entry name" value="FliL"/>
    <property type="match status" value="1"/>
</dbReference>
<dbReference type="GO" id="GO:0071978">
    <property type="term" value="P:bacterial-type flagellum-dependent swarming motility"/>
    <property type="evidence" value="ECO:0007669"/>
    <property type="project" value="TreeGrafter"/>
</dbReference>
<keyword evidence="11" id="KW-0969">Cilium</keyword>